<accession>A0A6A6D7Z6</accession>
<evidence type="ECO:0000313" key="3">
    <source>
        <dbReference type="Proteomes" id="UP000800200"/>
    </source>
</evidence>
<protein>
    <recommendedName>
        <fullName evidence="4">BZIP domain-containing protein</fullName>
    </recommendedName>
</protein>
<evidence type="ECO:0000313" key="2">
    <source>
        <dbReference type="EMBL" id="KAF2175203.1"/>
    </source>
</evidence>
<gene>
    <name evidence="2" type="ORF">K469DRAFT_702898</name>
</gene>
<sequence>MNATHGNQRVSLPPTVLPKHSINMRPIQPFLNVNSANQPETSSSRGYGPPQGPSFLSTPAYEASPRKLNAPSALPPIHSFLDIAPILPEANLSLQSSSDAPGSCYKLMTFKTQHGPIDIPVDVGAGSIEAKTKRTCTAKNSQRYRQRQNKAARTIALLEQKLRKMEELLSERGPGQ</sequence>
<evidence type="ECO:0008006" key="4">
    <source>
        <dbReference type="Google" id="ProtNLM"/>
    </source>
</evidence>
<proteinExistence type="predicted"/>
<name>A0A6A6D7Z6_9PEZI</name>
<keyword evidence="3" id="KW-1185">Reference proteome</keyword>
<feature type="region of interest" description="Disordered" evidence="1">
    <location>
        <begin position="33"/>
        <end position="60"/>
    </location>
</feature>
<reference evidence="2" key="1">
    <citation type="journal article" date="2020" name="Stud. Mycol.">
        <title>101 Dothideomycetes genomes: a test case for predicting lifestyles and emergence of pathogens.</title>
        <authorList>
            <person name="Haridas S."/>
            <person name="Albert R."/>
            <person name="Binder M."/>
            <person name="Bloem J."/>
            <person name="Labutti K."/>
            <person name="Salamov A."/>
            <person name="Andreopoulos B."/>
            <person name="Baker S."/>
            <person name="Barry K."/>
            <person name="Bills G."/>
            <person name="Bluhm B."/>
            <person name="Cannon C."/>
            <person name="Castanera R."/>
            <person name="Culley D."/>
            <person name="Daum C."/>
            <person name="Ezra D."/>
            <person name="Gonzalez J."/>
            <person name="Henrissat B."/>
            <person name="Kuo A."/>
            <person name="Liang C."/>
            <person name="Lipzen A."/>
            <person name="Lutzoni F."/>
            <person name="Magnuson J."/>
            <person name="Mondo S."/>
            <person name="Nolan M."/>
            <person name="Ohm R."/>
            <person name="Pangilinan J."/>
            <person name="Park H.-J."/>
            <person name="Ramirez L."/>
            <person name="Alfaro M."/>
            <person name="Sun H."/>
            <person name="Tritt A."/>
            <person name="Yoshinaga Y."/>
            <person name="Zwiers L.-H."/>
            <person name="Turgeon B."/>
            <person name="Goodwin S."/>
            <person name="Spatafora J."/>
            <person name="Crous P."/>
            <person name="Grigoriev I."/>
        </authorList>
    </citation>
    <scope>NUCLEOTIDE SEQUENCE</scope>
    <source>
        <strain evidence="2">CBS 207.26</strain>
    </source>
</reference>
<evidence type="ECO:0000256" key="1">
    <source>
        <dbReference type="SAM" id="MobiDB-lite"/>
    </source>
</evidence>
<feature type="compositionally biased region" description="Polar residues" evidence="1">
    <location>
        <begin position="33"/>
        <end position="45"/>
    </location>
</feature>
<organism evidence="2 3">
    <name type="scientific">Zopfia rhizophila CBS 207.26</name>
    <dbReference type="NCBI Taxonomy" id="1314779"/>
    <lineage>
        <taxon>Eukaryota</taxon>
        <taxon>Fungi</taxon>
        <taxon>Dikarya</taxon>
        <taxon>Ascomycota</taxon>
        <taxon>Pezizomycotina</taxon>
        <taxon>Dothideomycetes</taxon>
        <taxon>Dothideomycetes incertae sedis</taxon>
        <taxon>Zopfiaceae</taxon>
        <taxon>Zopfia</taxon>
    </lineage>
</organism>
<dbReference type="Proteomes" id="UP000800200">
    <property type="component" value="Unassembled WGS sequence"/>
</dbReference>
<dbReference type="AlphaFoldDB" id="A0A6A6D7Z6"/>
<dbReference type="EMBL" id="ML994740">
    <property type="protein sequence ID" value="KAF2175203.1"/>
    <property type="molecule type" value="Genomic_DNA"/>
</dbReference>